<organism evidence="1 2">
    <name type="scientific">Suillus placidus</name>
    <dbReference type="NCBI Taxonomy" id="48579"/>
    <lineage>
        <taxon>Eukaryota</taxon>
        <taxon>Fungi</taxon>
        <taxon>Dikarya</taxon>
        <taxon>Basidiomycota</taxon>
        <taxon>Agaricomycotina</taxon>
        <taxon>Agaricomycetes</taxon>
        <taxon>Agaricomycetidae</taxon>
        <taxon>Boletales</taxon>
        <taxon>Suillineae</taxon>
        <taxon>Suillaceae</taxon>
        <taxon>Suillus</taxon>
    </lineage>
</organism>
<evidence type="ECO:0000313" key="1">
    <source>
        <dbReference type="EMBL" id="KAG1776163.1"/>
    </source>
</evidence>
<accession>A0A9P7D1X9</accession>
<dbReference type="AlphaFoldDB" id="A0A9P7D1X9"/>
<protein>
    <submittedName>
        <fullName evidence="1">Uncharacterized protein</fullName>
    </submittedName>
</protein>
<dbReference type="Proteomes" id="UP000714275">
    <property type="component" value="Unassembled WGS sequence"/>
</dbReference>
<gene>
    <name evidence="1" type="ORF">EV702DRAFT_971948</name>
</gene>
<dbReference type="EMBL" id="JABBWD010000028">
    <property type="protein sequence ID" value="KAG1776163.1"/>
    <property type="molecule type" value="Genomic_DNA"/>
</dbReference>
<proteinExistence type="predicted"/>
<sequence length="224" mass="25882">MESHRCPRLIQDLKNYLNQLRRRAIGEGLGRNKLEMTQLPFEQLDVYHGFKFVLEELGEDALDGCRPNDWVRACPKTRGPHGQERFDTVVVMRTDECEGTGLQGTRIGRLGLLFKLPQQVYGAFASPEYWPTELLAYIQWYTPLKTALEKDYLMYQVKKTPLRNVNMAPADIVPISSICQTCQLIPCFGTGGVPEEWRSENVLDSCDRFWLNNWATKYSHQTLY</sequence>
<reference evidence="1" key="1">
    <citation type="journal article" date="2020" name="New Phytol.">
        <title>Comparative genomics reveals dynamic genome evolution in host specialist ectomycorrhizal fungi.</title>
        <authorList>
            <person name="Lofgren L.A."/>
            <person name="Nguyen N.H."/>
            <person name="Vilgalys R."/>
            <person name="Ruytinx J."/>
            <person name="Liao H.L."/>
            <person name="Branco S."/>
            <person name="Kuo A."/>
            <person name="LaButti K."/>
            <person name="Lipzen A."/>
            <person name="Andreopoulos W."/>
            <person name="Pangilinan J."/>
            <person name="Riley R."/>
            <person name="Hundley H."/>
            <person name="Na H."/>
            <person name="Barry K."/>
            <person name="Grigoriev I.V."/>
            <person name="Stajich J.E."/>
            <person name="Kennedy P.G."/>
        </authorList>
    </citation>
    <scope>NUCLEOTIDE SEQUENCE</scope>
    <source>
        <strain evidence="1">DOB743</strain>
    </source>
</reference>
<evidence type="ECO:0000313" key="2">
    <source>
        <dbReference type="Proteomes" id="UP000714275"/>
    </source>
</evidence>
<dbReference type="OrthoDB" id="3244185at2759"/>
<comment type="caution">
    <text evidence="1">The sequence shown here is derived from an EMBL/GenBank/DDBJ whole genome shotgun (WGS) entry which is preliminary data.</text>
</comment>
<name>A0A9P7D1X9_9AGAM</name>
<keyword evidence="2" id="KW-1185">Reference proteome</keyword>